<accession>A0AAV4XJI3</accession>
<comment type="caution">
    <text evidence="1">The sequence shown here is derived from an EMBL/GenBank/DDBJ whole genome shotgun (WGS) entry which is preliminary data.</text>
</comment>
<organism evidence="1 2">
    <name type="scientific">Caerostris extrusa</name>
    <name type="common">Bark spider</name>
    <name type="synonym">Caerostris bankana</name>
    <dbReference type="NCBI Taxonomy" id="172846"/>
    <lineage>
        <taxon>Eukaryota</taxon>
        <taxon>Metazoa</taxon>
        <taxon>Ecdysozoa</taxon>
        <taxon>Arthropoda</taxon>
        <taxon>Chelicerata</taxon>
        <taxon>Arachnida</taxon>
        <taxon>Araneae</taxon>
        <taxon>Araneomorphae</taxon>
        <taxon>Entelegynae</taxon>
        <taxon>Araneoidea</taxon>
        <taxon>Araneidae</taxon>
        <taxon>Caerostris</taxon>
    </lineage>
</organism>
<protein>
    <submittedName>
        <fullName evidence="1">Uncharacterized protein</fullName>
    </submittedName>
</protein>
<evidence type="ECO:0000313" key="1">
    <source>
        <dbReference type="EMBL" id="GIY94568.1"/>
    </source>
</evidence>
<dbReference type="Proteomes" id="UP001054945">
    <property type="component" value="Unassembled WGS sequence"/>
</dbReference>
<keyword evidence="2" id="KW-1185">Reference proteome</keyword>
<dbReference type="EMBL" id="BPLR01000407">
    <property type="protein sequence ID" value="GIY94568.1"/>
    <property type="molecule type" value="Genomic_DNA"/>
</dbReference>
<sequence>MLDFGGHIYQKCPTLPSIQGDHSQYNLLINSIPTELQTAFLTYGQLQSLREHMRAYITVHDILKDLIIYARTEDNPTAEGHPMLSKHRQALKDLETDLNMWIGNVFQCVKCAGQHLTKDCSITQYTENPLCANCNGSGEVPTLPPIEDVIKTVLPAIKNANDFYDKMYALIKAASEVFEKPITRILPHC</sequence>
<gene>
    <name evidence="1" type="ORF">CEXT_382681</name>
</gene>
<reference evidence="1 2" key="1">
    <citation type="submission" date="2021-06" db="EMBL/GenBank/DDBJ databases">
        <title>Caerostris extrusa draft genome.</title>
        <authorList>
            <person name="Kono N."/>
            <person name="Arakawa K."/>
        </authorList>
    </citation>
    <scope>NUCLEOTIDE SEQUENCE [LARGE SCALE GENOMIC DNA]</scope>
</reference>
<evidence type="ECO:0000313" key="2">
    <source>
        <dbReference type="Proteomes" id="UP001054945"/>
    </source>
</evidence>
<proteinExistence type="predicted"/>
<name>A0AAV4XJI3_CAEEX</name>
<dbReference type="AlphaFoldDB" id="A0AAV4XJI3"/>